<dbReference type="InterPro" id="IPR013517">
    <property type="entry name" value="FG-GAP"/>
</dbReference>
<dbReference type="SUPFAM" id="SSF69318">
    <property type="entry name" value="Integrin alpha N-terminal domain"/>
    <property type="match status" value="4"/>
</dbReference>
<keyword evidence="1" id="KW-0732">Signal</keyword>
<evidence type="ECO:0000256" key="1">
    <source>
        <dbReference type="ARBA" id="ARBA00022729"/>
    </source>
</evidence>
<gene>
    <name evidence="2" type="ORF">PXK24_21095</name>
</gene>
<evidence type="ECO:0000313" key="3">
    <source>
        <dbReference type="Proteomes" id="UP001218364"/>
    </source>
</evidence>
<proteinExistence type="predicted"/>
<sequence length="3263" mass="329107">MAQNAIVGGDISGDVFEDASNPLTISGKLTVSDPESGESVFAEQVATAGLYGSFTLSVAGDWTYTADNSQTAIQSLNDGETLTDSFTAVTADGTEQDVTISIDGTNDAPVLSLEAGGGASAGLTETEGALSTSDTLTVRDLDLSDSVTTSVTVTQTGVTAGGISDAAAAALFTVTASANADPADTNNLTWSFDAGTDAFDYLDDGETLTLTYQVTVTDDSGVQDTQDVTISIDGTNDAPVLSLETGDGASANLTETEGALSATDTLTVRDVDVSDSVTTSVTVNQTGVTAGGISDAAAAALFTVTASANADPADTNNLTWSFDAGTDAFDYLDDGETLTLTYQVTVTDDSGVQDTQDVTISIDGTNDAPVITSAIADFGFAEAVDAASQTLSQSGTLSFDDIDASDTIAVSSEVLLRGSWSRGTIDSSLQTALENGFSLGASGESAPGTVVWGYSAANLYLDFLAQGDTITTTYRVTVTDDSGATATQDVVVTVTGTNDAPTLNGVAAGVTYQENTVNAEPHLLDADVTFADPDDNYDGGTVVVSGLLGEDRVSLANQGNAAGQIGFDGTLVSYEGIVIGALSGGVGNTLTITLNSAATSASVDALLQNLTYQNTSDLPTSERNLTFTVADDQNATTAASLLVTVNAENDAPEFSNIQSTITLEENIINADYVPLIGNPDTDPDAFAVYDPEENYSGGSLTVSGLLNEDYVRVKDQGSGVGQIGVAGTEISYEGIVFATMSGGIAASDGVRTPVVFSFNAAADNAAVEALIESLQFANPLDAPTASRTVAFNLVDGDDNVEDYPSFGDVDPEIHDALVYNTLQNDPLSGSGLPVRATVLEDITGRIDLSALSIVDPDIYDSIDLVLSVTEGFLAADDKDLDEDGTDDVIATVSDGGRTLTLTGMAADLVTYLSDPGAVRFTGPPDVNGADAVILGAIATDDGPVTIDLGTLLIELKPMPDAPVLWNMPASVTFTEEEVSTSAQPLNLMASLNDVDGALASSIITVSGLVAADVVTIGEAGGVAVTGSTTRFVLYNGSAIGAVEGGTGTDLVITFNAKATTAGVEAVINALTYRQVTDAPVASHNLYINLSDSDGNGLGISSGIAIGFTAVAEADNPFAGVDFGINTDPTFVDLDGDGDLDLVVGDVDGELTAYQNNEGNFAAFTANPLAGIDVGARSSPAFVDLNADGRVDLVVGGNLGRFDVYQGSATGFSQLTGTANPLYGVDIGSNSKPAFVDLDQDGDMDLVAGGEDGQLHVYERTGAGFVKPGTFWDPFLQNTMSGVGSLTFATVDLTELASVDVSVVQSGSANPYLSEADLAGLLSLTHQDADTTDWSLALSSDVFAYLADGETATLSYNITVTDTTDTTASHGFDVIVTGADAGPSIRLGTLESGVTGTVSAAGQAIDLGATANPAFGDVNGDGAADLLLGNAEGGLSAFLNTGVYSGFVGGLQEAFFSGIDLASGAAPTFVDIDNDGDLDAVVGNRNGDLTLYRNTTAEGVALAVNVTAQNDLPYATGLPDDISVHFSIRSAVDLSTLVLTDPDETDMCALSLNASSGSLLATDSPDVQVSGSGSGQLVLSGTAAALNAYLSDSSRIQFVNSDGTASGDDAAQLQLTLNDGNGSGDIGLGTVNIDIAPGIGSNTLTNLASTVAFFENEVNTAPQRLVPDAAFISVTNNFDGGQLSVTGLLTEDVLSLRNEGTGPGQIGLRAIIGTSDQEVTYGGIPIGTLLSGDGQSLTILFNAAASSSAVDALVQNLTYANGSDAPTGRRDLHIEITDATGVGLTSTEVTATGFSLLSDTANPLSGIDVGRYATPAFADLTGDGGADLVVGDSRGRFTVFAATDSGFQALSGSDSPLAGIDVGSYSAPVFVDLEGDGDMDLVVGNSLGQLVTYQNFGSDYIALTGTDDPFNGIDIGSYSNPAFADIDGDGDQDLILGDRVGQLTAFENTGGAFAAFPEARYAELQGSEDPFAGIDVSARSAPVFFDYDYDGDADLFVAQYSGQITGFENTAAGFVQLSGAANPFEGIDIGSSGSLGLGDIDGDGDLDAVIGNSQGQLDIIENTTQMAQAFSIEVTVTPENDTPFAADFPQRLSVSEDVVSSLDFSGLVLSDPDSTNAVLLLTVAQGGLSASAATGVSVSGSGTKNVTLSGTVTALNTYLQNPLHVQYTGVANASGEAADSLTLRVDDGSGFIVLGTAAIDIAPINDAPTGSGLPLSMAANEDTAAAVDLSALVLADIDADTPLSLTITASSGYLAAPDGTGVSVAGSGTGVITLTGASAELHSYLADPSNILFTSTAEVSGDAAAQLMLTLSDGRAATDLGTIDVIVTAVNDAPTGTGIPANLGVVEETATVLALSGLTLADPDSDSLTVTLSVSQGVLQTYGLPDIVVLGSGSRVLTLQGPVATLNRLLAEDRISYTGGDGVRGVAADSLSITLEDGTETTILDDVRINIVGAADLPTASGLPSTAAALEDTPSSLDFSALSIDNPDSGELVGLRLEASAGTLSAVTGAGVTVAAGGAGTVVLSGTATALNVWLDTPANLRYTGPENLSGSAVVQIGVTLLDPLAEIPLGTVGIDLTAVNDLPRGNGLPLSATVLEDSATALDLSPLTLEDADTGDTLSLVVAAQAGSLSAAAATGVTVIGDGTGQLTLRGEQEALNNWLGSSGGLLSYTGAANAAGAAADNLVVTLDDGSGPVTLGTLRLDITPVNDAPTASGLPGSVSVYEAIASALDLGSFDVADADGDMLTIRMTAASGTLSAVNGAEVVVSGAESATLNLTGTAEALNAWLTDPARITFSGPVGVAGEGASNITVSIDDGAAVVALGAVSVDITALDGTQALDQLSRSVTFTRDAVSGGAQQLLDGDVTYMNLTGAFSGGYLSVSGLLSEDIISVRDTGTAAGQIGVSGSVVSYGGEAIGTLSGGQGTTLMVVFNDTTTSPAVEALIENLSYANSNATPTPERSLVLNVVDAGGNGLGGAALSGELSFSALTDAANPLGGIDVGYYAAPAFIDLDGDDHLDMVVGDKSGRLSVFHNTGSDFLELTGAENPMDGIDIGSYAAPAFVDLDGDDHLDMVIGGRSGQLSAFRSTGAGFSELIGTSNPLGGVDVGFYASPTFVDLVGDDHLDLVVGDGSGQLNVFLNTGSSFEEVTGTANPLGGIDVGSYATPTFADIDGDGDMDLFIGNNAGQIIAFENMGTSFALMSGLSNPFDGVDVGQYANPVFVDLDGDGDPDFVIGDNAGQLAVFDDTVAHGEGLEISLAIVDDFSF</sequence>
<dbReference type="PANTHER" id="PTHR44103:SF1">
    <property type="entry name" value="PROPROTEIN CONVERTASE P"/>
    <property type="match status" value="1"/>
</dbReference>
<reference evidence="2 3" key="1">
    <citation type="submission" date="2023-02" db="EMBL/GenBank/DDBJ databases">
        <title>Population genomics of bacteria associated with diatom.</title>
        <authorList>
            <person name="Xie J."/>
            <person name="Wang H."/>
        </authorList>
    </citation>
    <scope>NUCLEOTIDE SEQUENCE [LARGE SCALE GENOMIC DNA]</scope>
    <source>
        <strain evidence="2 3">PT47_8</strain>
    </source>
</reference>
<name>A0ABD4XF54_9RHOB</name>
<dbReference type="RefSeq" id="WP_274840327.1">
    <property type="nucleotide sequence ID" value="NZ_JARCJF010000025.1"/>
</dbReference>
<accession>A0ABD4XF54</accession>
<dbReference type="PANTHER" id="PTHR44103">
    <property type="entry name" value="PROPROTEIN CONVERTASE P"/>
    <property type="match status" value="1"/>
</dbReference>
<dbReference type="NCBIfam" id="TIGR01965">
    <property type="entry name" value="VCBS_repeat"/>
    <property type="match status" value="4"/>
</dbReference>
<dbReference type="EMBL" id="JARCJK010000025">
    <property type="protein sequence ID" value="MDE4168183.1"/>
    <property type="molecule type" value="Genomic_DNA"/>
</dbReference>
<comment type="caution">
    <text evidence="2">The sequence shown here is derived from an EMBL/GenBank/DDBJ whole genome shotgun (WGS) entry which is preliminary data.</text>
</comment>
<dbReference type="InterPro" id="IPR013783">
    <property type="entry name" value="Ig-like_fold"/>
</dbReference>
<evidence type="ECO:0000313" key="2">
    <source>
        <dbReference type="EMBL" id="MDE4168183.1"/>
    </source>
</evidence>
<protein>
    <submittedName>
        <fullName evidence="2">FG-GAP-like repeat-containing protein</fullName>
    </submittedName>
</protein>
<dbReference type="InterPro" id="IPR010221">
    <property type="entry name" value="VCBS_dom"/>
</dbReference>
<dbReference type="Pfam" id="PF13517">
    <property type="entry name" value="FG-GAP_3"/>
    <property type="match status" value="5"/>
</dbReference>
<dbReference type="Gene3D" id="2.130.10.130">
    <property type="entry name" value="Integrin alpha, N-terminal"/>
    <property type="match status" value="3"/>
</dbReference>
<dbReference type="Proteomes" id="UP001218364">
    <property type="component" value="Unassembled WGS sequence"/>
</dbReference>
<organism evidence="2 3">
    <name type="scientific">Phaeobacter gallaeciensis</name>
    <dbReference type="NCBI Taxonomy" id="60890"/>
    <lineage>
        <taxon>Bacteria</taxon>
        <taxon>Pseudomonadati</taxon>
        <taxon>Pseudomonadota</taxon>
        <taxon>Alphaproteobacteria</taxon>
        <taxon>Rhodobacterales</taxon>
        <taxon>Roseobacteraceae</taxon>
        <taxon>Phaeobacter</taxon>
    </lineage>
</organism>
<dbReference type="Gene3D" id="2.60.40.10">
    <property type="entry name" value="Immunoglobulins"/>
    <property type="match status" value="1"/>
</dbReference>
<dbReference type="InterPro" id="IPR028994">
    <property type="entry name" value="Integrin_alpha_N"/>
</dbReference>